<proteinExistence type="predicted"/>
<comment type="caution">
    <text evidence="1">The sequence shown here is derived from an EMBL/GenBank/DDBJ whole genome shotgun (WGS) entry which is preliminary data.</text>
</comment>
<keyword evidence="2" id="KW-1185">Reference proteome</keyword>
<reference evidence="1 2" key="1">
    <citation type="submission" date="2021-06" db="EMBL/GenBank/DDBJ databases">
        <authorList>
            <person name="Palmer J.M."/>
        </authorList>
    </citation>
    <scope>NUCLEOTIDE SEQUENCE [LARGE SCALE GENOMIC DNA]</scope>
    <source>
        <strain evidence="1 2">AS_MEX2019</strain>
        <tissue evidence="1">Muscle</tissue>
    </source>
</reference>
<name>A0ABV0XPR9_9TELE</name>
<dbReference type="Proteomes" id="UP001469553">
    <property type="component" value="Unassembled WGS sequence"/>
</dbReference>
<gene>
    <name evidence="1" type="ORF">AMECASPLE_011324</name>
</gene>
<dbReference type="EMBL" id="JAHRIP010010084">
    <property type="protein sequence ID" value="MEQ2283450.1"/>
    <property type="molecule type" value="Genomic_DNA"/>
</dbReference>
<evidence type="ECO:0000313" key="1">
    <source>
        <dbReference type="EMBL" id="MEQ2283450.1"/>
    </source>
</evidence>
<evidence type="ECO:0000313" key="2">
    <source>
        <dbReference type="Proteomes" id="UP001469553"/>
    </source>
</evidence>
<accession>A0ABV0XPR9</accession>
<organism evidence="1 2">
    <name type="scientific">Ameca splendens</name>
    <dbReference type="NCBI Taxonomy" id="208324"/>
    <lineage>
        <taxon>Eukaryota</taxon>
        <taxon>Metazoa</taxon>
        <taxon>Chordata</taxon>
        <taxon>Craniata</taxon>
        <taxon>Vertebrata</taxon>
        <taxon>Euteleostomi</taxon>
        <taxon>Actinopterygii</taxon>
        <taxon>Neopterygii</taxon>
        <taxon>Teleostei</taxon>
        <taxon>Neoteleostei</taxon>
        <taxon>Acanthomorphata</taxon>
        <taxon>Ovalentaria</taxon>
        <taxon>Atherinomorphae</taxon>
        <taxon>Cyprinodontiformes</taxon>
        <taxon>Goodeidae</taxon>
        <taxon>Ameca</taxon>
    </lineage>
</organism>
<sequence>MAKGRVLLFLSCYMRTHPSLGSHLLDHLHPQTEPKKTTNKGTAKKLYKIVTYTYCMWSKIYCTQHILLPSFLFFCTLMFYSSLNHASDEINSQVQQRCTIRNCIKEMLINIYLSGDHTTKSLLQLYRKQIQYQRYKNHKGPYSNKFRYHCETTHMRRALTVLSVNSYGCYSMKEEGKKEEASDAANLNYGTAFVNVPCNIAYCDSKYIYFK</sequence>
<protein>
    <submittedName>
        <fullName evidence="1">Uncharacterized protein</fullName>
    </submittedName>
</protein>